<proteinExistence type="predicted"/>
<name>R7SC93_CONPW</name>
<keyword evidence="2" id="KW-1185">Reference proteome</keyword>
<protein>
    <submittedName>
        <fullName evidence="1">Uncharacterized protein</fullName>
    </submittedName>
</protein>
<organism evidence="1 2">
    <name type="scientific">Coniophora puteana (strain RWD-64-598)</name>
    <name type="common">Brown rot fungus</name>
    <dbReference type="NCBI Taxonomy" id="741705"/>
    <lineage>
        <taxon>Eukaryota</taxon>
        <taxon>Fungi</taxon>
        <taxon>Dikarya</taxon>
        <taxon>Basidiomycota</taxon>
        <taxon>Agaricomycotina</taxon>
        <taxon>Agaricomycetes</taxon>
        <taxon>Agaricomycetidae</taxon>
        <taxon>Boletales</taxon>
        <taxon>Coniophorineae</taxon>
        <taxon>Coniophoraceae</taxon>
        <taxon>Coniophora</taxon>
    </lineage>
</organism>
<accession>R7SC93</accession>
<evidence type="ECO:0000313" key="1">
    <source>
        <dbReference type="EMBL" id="EIW73768.1"/>
    </source>
</evidence>
<dbReference type="EMBL" id="JH711711">
    <property type="protein sequence ID" value="EIW73768.1"/>
    <property type="molecule type" value="Genomic_DNA"/>
</dbReference>
<sequence length="166" mass="19022">MSSPVHPCLLEALNLLGYGWPLSREEIKALTDILEARLRLALQSLEVIGYPNFREPWKRELAQGLVLIDHILLGAGKELPPSYDLLIRKQIWDPSVPGFPLTESWLTHNPCNLRDVKNLGSDRCVAQRLRCAESTPLLPTSHRHSPWMYWDGNEMRCRAYKTVRLA</sequence>
<gene>
    <name evidence="1" type="ORF">CONPUDRAFT_148007</name>
</gene>
<dbReference type="AlphaFoldDB" id="R7SC93"/>
<dbReference type="RefSeq" id="XP_007776055.1">
    <property type="nucleotide sequence ID" value="XM_007777865.1"/>
</dbReference>
<evidence type="ECO:0000313" key="2">
    <source>
        <dbReference type="Proteomes" id="UP000053558"/>
    </source>
</evidence>
<dbReference type="GeneID" id="19202418"/>
<reference evidence="2" key="1">
    <citation type="journal article" date="2012" name="Science">
        <title>The Paleozoic origin of enzymatic lignin decomposition reconstructed from 31 fungal genomes.</title>
        <authorList>
            <person name="Floudas D."/>
            <person name="Binder M."/>
            <person name="Riley R."/>
            <person name="Barry K."/>
            <person name="Blanchette R.A."/>
            <person name="Henrissat B."/>
            <person name="Martinez A.T."/>
            <person name="Otillar R."/>
            <person name="Spatafora J.W."/>
            <person name="Yadav J.S."/>
            <person name="Aerts A."/>
            <person name="Benoit I."/>
            <person name="Boyd A."/>
            <person name="Carlson A."/>
            <person name="Copeland A."/>
            <person name="Coutinho P.M."/>
            <person name="de Vries R.P."/>
            <person name="Ferreira P."/>
            <person name="Findley K."/>
            <person name="Foster B."/>
            <person name="Gaskell J."/>
            <person name="Glotzer D."/>
            <person name="Gorecki P."/>
            <person name="Heitman J."/>
            <person name="Hesse C."/>
            <person name="Hori C."/>
            <person name="Igarashi K."/>
            <person name="Jurgens J.A."/>
            <person name="Kallen N."/>
            <person name="Kersten P."/>
            <person name="Kohler A."/>
            <person name="Kuees U."/>
            <person name="Kumar T.K.A."/>
            <person name="Kuo A."/>
            <person name="LaButti K."/>
            <person name="Larrondo L.F."/>
            <person name="Lindquist E."/>
            <person name="Ling A."/>
            <person name="Lombard V."/>
            <person name="Lucas S."/>
            <person name="Lundell T."/>
            <person name="Martin R."/>
            <person name="McLaughlin D.J."/>
            <person name="Morgenstern I."/>
            <person name="Morin E."/>
            <person name="Murat C."/>
            <person name="Nagy L.G."/>
            <person name="Nolan M."/>
            <person name="Ohm R.A."/>
            <person name="Patyshakuliyeva A."/>
            <person name="Rokas A."/>
            <person name="Ruiz-Duenas F.J."/>
            <person name="Sabat G."/>
            <person name="Salamov A."/>
            <person name="Samejima M."/>
            <person name="Schmutz J."/>
            <person name="Slot J.C."/>
            <person name="St John F."/>
            <person name="Stenlid J."/>
            <person name="Sun H."/>
            <person name="Sun S."/>
            <person name="Syed K."/>
            <person name="Tsang A."/>
            <person name="Wiebenga A."/>
            <person name="Young D."/>
            <person name="Pisabarro A."/>
            <person name="Eastwood D.C."/>
            <person name="Martin F."/>
            <person name="Cullen D."/>
            <person name="Grigoriev I.V."/>
            <person name="Hibbett D.S."/>
        </authorList>
    </citation>
    <scope>NUCLEOTIDE SEQUENCE [LARGE SCALE GENOMIC DNA]</scope>
    <source>
        <strain evidence="2">RWD-64-598 SS2</strain>
    </source>
</reference>
<dbReference type="Proteomes" id="UP000053558">
    <property type="component" value="Unassembled WGS sequence"/>
</dbReference>
<dbReference type="KEGG" id="cput:CONPUDRAFT_148007"/>